<dbReference type="EMBL" id="CAJOBC010116792">
    <property type="protein sequence ID" value="CAF4555505.1"/>
    <property type="molecule type" value="Genomic_DNA"/>
</dbReference>
<name>A0A816E2U8_9BILA</name>
<protein>
    <submittedName>
        <fullName evidence="2">Uncharacterized protein</fullName>
    </submittedName>
</protein>
<evidence type="ECO:0000313" key="1">
    <source>
        <dbReference type="EMBL" id="CAF1613545.1"/>
    </source>
</evidence>
<proteinExistence type="predicted"/>
<sequence>MNGVAVAKHSVLQGGAQAGAPTRAVPAAHAAIQAAKLSGPAVTDEMQYNNKMNK</sequence>
<evidence type="ECO:0000313" key="5">
    <source>
        <dbReference type="Proteomes" id="UP000663829"/>
    </source>
</evidence>
<keyword evidence="5" id="KW-1185">Reference proteome</keyword>
<dbReference type="EMBL" id="CAJNOQ010047753">
    <property type="protein sequence ID" value="CAF1642140.1"/>
    <property type="molecule type" value="Genomic_DNA"/>
</dbReference>
<gene>
    <name evidence="2" type="ORF">GPM918_LOCUS45004</name>
    <name evidence="1" type="ORF">OVA965_LOCUS42793</name>
    <name evidence="4" type="ORF">SRO942_LOCUS47167</name>
    <name evidence="3" type="ORF">TMI583_LOCUS44808</name>
</gene>
<dbReference type="Proteomes" id="UP000663829">
    <property type="component" value="Unassembled WGS sequence"/>
</dbReference>
<accession>A0A816E2U8</accession>
<reference evidence="2" key="1">
    <citation type="submission" date="2021-02" db="EMBL/GenBank/DDBJ databases">
        <authorList>
            <person name="Nowell W R."/>
        </authorList>
    </citation>
    <scope>NUCLEOTIDE SEQUENCE</scope>
</reference>
<evidence type="ECO:0000313" key="2">
    <source>
        <dbReference type="EMBL" id="CAF1642140.1"/>
    </source>
</evidence>
<dbReference type="Proteomes" id="UP000677228">
    <property type="component" value="Unassembled WGS sequence"/>
</dbReference>
<feature type="non-terminal residue" evidence="2">
    <location>
        <position position="54"/>
    </location>
</feature>
<dbReference type="EMBL" id="CAJNOK010053881">
    <property type="protein sequence ID" value="CAF1613545.1"/>
    <property type="molecule type" value="Genomic_DNA"/>
</dbReference>
<dbReference type="Proteomes" id="UP000681722">
    <property type="component" value="Unassembled WGS sequence"/>
</dbReference>
<organism evidence="2 5">
    <name type="scientific">Didymodactylos carnosus</name>
    <dbReference type="NCBI Taxonomy" id="1234261"/>
    <lineage>
        <taxon>Eukaryota</taxon>
        <taxon>Metazoa</taxon>
        <taxon>Spiralia</taxon>
        <taxon>Gnathifera</taxon>
        <taxon>Rotifera</taxon>
        <taxon>Eurotatoria</taxon>
        <taxon>Bdelloidea</taxon>
        <taxon>Philodinida</taxon>
        <taxon>Philodinidae</taxon>
        <taxon>Didymodactylos</taxon>
    </lineage>
</organism>
<evidence type="ECO:0000313" key="3">
    <source>
        <dbReference type="EMBL" id="CAF4429029.1"/>
    </source>
</evidence>
<comment type="caution">
    <text evidence="2">The sequence shown here is derived from an EMBL/GenBank/DDBJ whole genome shotgun (WGS) entry which is preliminary data.</text>
</comment>
<evidence type="ECO:0000313" key="4">
    <source>
        <dbReference type="EMBL" id="CAF4555505.1"/>
    </source>
</evidence>
<dbReference type="AlphaFoldDB" id="A0A816E2U8"/>
<dbReference type="EMBL" id="CAJOBA010078292">
    <property type="protein sequence ID" value="CAF4429029.1"/>
    <property type="molecule type" value="Genomic_DNA"/>
</dbReference>
<dbReference type="Proteomes" id="UP000682733">
    <property type="component" value="Unassembled WGS sequence"/>
</dbReference>